<sequence>MKIVIEFYRTRNADDAHAIVGRETKEAVNTSDAIELAQQLSQTLDMPQRPDAMTTRPARPSIPASSMRKLPMKKGDNHEPVKATESNCDEMLSQSRSGVDLRRSAQDLFSLPAGN</sequence>
<feature type="compositionally biased region" description="Basic and acidic residues" evidence="1">
    <location>
        <begin position="73"/>
        <end position="82"/>
    </location>
</feature>
<dbReference type="PATRIC" id="fig|1107882.3.peg.5856"/>
<protein>
    <submittedName>
        <fullName evidence="2">Uncharacterized protein</fullName>
    </submittedName>
</protein>
<evidence type="ECO:0000256" key="1">
    <source>
        <dbReference type="SAM" id="MobiDB-lite"/>
    </source>
</evidence>
<dbReference type="RefSeq" id="WP_008839624.1">
    <property type="nucleotide sequence ID" value="NZ_AHAM01000270.1"/>
</dbReference>
<name>H0I0R7_9HYPH</name>
<keyword evidence="3" id="KW-1185">Reference proteome</keyword>
<organism evidence="2 3">
    <name type="scientific">Mesorhizobium alhagi CCNWXJ12-2</name>
    <dbReference type="NCBI Taxonomy" id="1107882"/>
    <lineage>
        <taxon>Bacteria</taxon>
        <taxon>Pseudomonadati</taxon>
        <taxon>Pseudomonadota</taxon>
        <taxon>Alphaproteobacteria</taxon>
        <taxon>Hyphomicrobiales</taxon>
        <taxon>Phyllobacteriaceae</taxon>
        <taxon>Allomesorhizobium</taxon>
    </lineage>
</organism>
<proteinExistence type="predicted"/>
<evidence type="ECO:0000313" key="3">
    <source>
        <dbReference type="Proteomes" id="UP000003250"/>
    </source>
</evidence>
<evidence type="ECO:0000313" key="2">
    <source>
        <dbReference type="EMBL" id="EHK53429.1"/>
    </source>
</evidence>
<feature type="region of interest" description="Disordered" evidence="1">
    <location>
        <begin position="43"/>
        <end position="99"/>
    </location>
</feature>
<dbReference type="EMBL" id="AHAM01000270">
    <property type="protein sequence ID" value="EHK53429.1"/>
    <property type="molecule type" value="Genomic_DNA"/>
</dbReference>
<accession>H0I0R7</accession>
<reference evidence="2 3" key="1">
    <citation type="journal article" date="2012" name="J. Bacteriol.">
        <title>Draft Genome Sequence of Mesorhizobium alhagi CCNWXJ12-2T, a Novel Salt-Resistant Species Isolated from the Desert of Northwestern China.</title>
        <authorList>
            <person name="Zhou M."/>
            <person name="Chen W."/>
            <person name="Chen H."/>
            <person name="Wei G."/>
        </authorList>
    </citation>
    <scope>NUCLEOTIDE SEQUENCE [LARGE SCALE GENOMIC DNA]</scope>
    <source>
        <strain evidence="2 3">CCNWXJ12-2</strain>
    </source>
</reference>
<gene>
    <name evidence="2" type="ORF">MAXJ12_30272</name>
</gene>
<dbReference type="AlphaFoldDB" id="H0I0R7"/>
<dbReference type="Proteomes" id="UP000003250">
    <property type="component" value="Unassembled WGS sequence"/>
</dbReference>